<evidence type="ECO:0000313" key="1">
    <source>
        <dbReference type="EMBL" id="EDM07089.1"/>
    </source>
</evidence>
<name>A6IV91_RAT</name>
<organism evidence="1 2">
    <name type="scientific">Rattus norvegicus</name>
    <name type="common">Rat</name>
    <dbReference type="NCBI Taxonomy" id="10116"/>
    <lineage>
        <taxon>Eukaryota</taxon>
        <taxon>Metazoa</taxon>
        <taxon>Chordata</taxon>
        <taxon>Craniata</taxon>
        <taxon>Vertebrata</taxon>
        <taxon>Euteleostomi</taxon>
        <taxon>Mammalia</taxon>
        <taxon>Eutheria</taxon>
        <taxon>Euarchontoglires</taxon>
        <taxon>Glires</taxon>
        <taxon>Rodentia</taxon>
        <taxon>Myomorpha</taxon>
        <taxon>Muroidea</taxon>
        <taxon>Muridae</taxon>
        <taxon>Murinae</taxon>
        <taxon>Rattus</taxon>
    </lineage>
</organism>
<sequence>MAQALRSRIDEWSLMKLKNSSLIPHLIRVMSKIYNECKKLNSNKQTNNPIKNWGIDLNRVFTTAESLIAEKHLKKFSKSLIIRETQMKTTLRF</sequence>
<dbReference type="Proteomes" id="UP000234681">
    <property type="component" value="Chromosome X"/>
</dbReference>
<dbReference type="EMBL" id="CH473969">
    <property type="protein sequence ID" value="EDM07089.1"/>
    <property type="molecule type" value="Genomic_DNA"/>
</dbReference>
<accession>A6IV91</accession>
<proteinExistence type="predicted"/>
<evidence type="ECO:0000313" key="2">
    <source>
        <dbReference type="Proteomes" id="UP000234681"/>
    </source>
</evidence>
<reference evidence="1 2" key="1">
    <citation type="submission" date="2005-09" db="EMBL/GenBank/DDBJ databases">
        <authorList>
            <person name="Mural R.J."/>
            <person name="Li P.W."/>
            <person name="Adams M.D."/>
            <person name="Amanatides P.G."/>
            <person name="Baden-Tillson H."/>
            <person name="Barnstead M."/>
            <person name="Chin S.H."/>
            <person name="Dew I."/>
            <person name="Evans C.A."/>
            <person name="Ferriera S."/>
            <person name="Flanigan M."/>
            <person name="Fosler C."/>
            <person name="Glodek A."/>
            <person name="Gu Z."/>
            <person name="Holt R.A."/>
            <person name="Jennings D."/>
            <person name="Kraft C.L."/>
            <person name="Lu F."/>
            <person name="Nguyen T."/>
            <person name="Nusskern D.R."/>
            <person name="Pfannkoch C.M."/>
            <person name="Sitter C."/>
            <person name="Sutton G.G."/>
            <person name="Venter J.C."/>
            <person name="Wang Z."/>
            <person name="Woodage T."/>
            <person name="Zheng X.H."/>
            <person name="Zhong F."/>
        </authorList>
    </citation>
    <scope>NUCLEOTIDE SEQUENCE [LARGE SCALE GENOMIC DNA]</scope>
    <source>
        <strain>BN</strain>
        <strain evidence="2">Sprague-Dawley</strain>
    </source>
</reference>
<dbReference type="AlphaFoldDB" id="A6IV91"/>
<protein>
    <submittedName>
        <fullName evidence="1">RCG38065</fullName>
    </submittedName>
</protein>
<gene>
    <name evidence="1" type="ORF">rCG_38065</name>
</gene>